<dbReference type="SUPFAM" id="SSF56601">
    <property type="entry name" value="beta-lactamase/transpeptidase-like"/>
    <property type="match status" value="1"/>
</dbReference>
<dbReference type="Gene3D" id="3.40.710.10">
    <property type="entry name" value="DD-peptidase/beta-lactamase superfamily"/>
    <property type="match status" value="1"/>
</dbReference>
<dbReference type="InterPro" id="IPR001466">
    <property type="entry name" value="Beta-lactam-related"/>
</dbReference>
<evidence type="ECO:0000259" key="4">
    <source>
        <dbReference type="Pfam" id="PF20732"/>
    </source>
</evidence>
<dbReference type="Pfam" id="PF20732">
    <property type="entry name" value="NamZ_C"/>
    <property type="match status" value="1"/>
</dbReference>
<dbReference type="GO" id="GO:0016787">
    <property type="term" value="F:hydrolase activity"/>
    <property type="evidence" value="ECO:0007669"/>
    <property type="project" value="UniProtKB-KW"/>
</dbReference>
<feature type="signal peptide" evidence="1">
    <location>
        <begin position="1"/>
        <end position="28"/>
    </location>
</feature>
<dbReference type="InterPro" id="IPR048503">
    <property type="entry name" value="NamZ_C"/>
</dbReference>
<keyword evidence="6" id="KW-1185">Reference proteome</keyword>
<evidence type="ECO:0000313" key="6">
    <source>
        <dbReference type="Proteomes" id="UP000070255"/>
    </source>
</evidence>
<gene>
    <name evidence="5" type="ORF">WS72_18665</name>
</gene>
<evidence type="ECO:0000256" key="1">
    <source>
        <dbReference type="SAM" id="SignalP"/>
    </source>
</evidence>
<feature type="chain" id="PRO_5046696537" evidence="1">
    <location>
        <begin position="29"/>
        <end position="796"/>
    </location>
</feature>
<dbReference type="InterPro" id="IPR048502">
    <property type="entry name" value="NamZ_N"/>
</dbReference>
<dbReference type="InterPro" id="IPR008302">
    <property type="entry name" value="NamZ"/>
</dbReference>
<keyword evidence="5" id="KW-0378">Hydrolase</keyword>
<protein>
    <submittedName>
        <fullName evidence="5">Serine hydrolase</fullName>
    </submittedName>
</protein>
<keyword evidence="1" id="KW-0732">Signal</keyword>
<dbReference type="EMBL" id="LNJQ01000002">
    <property type="protein sequence ID" value="KWZ39890.1"/>
    <property type="molecule type" value="Genomic_DNA"/>
</dbReference>
<dbReference type="PANTHER" id="PTHR42915">
    <property type="entry name" value="HYPOTHETICAL 460 KDA PROTEIN IN FEUA-SIGW INTERGENIC REGION [PRECURSOR]"/>
    <property type="match status" value="1"/>
</dbReference>
<evidence type="ECO:0000259" key="3">
    <source>
        <dbReference type="Pfam" id="PF07075"/>
    </source>
</evidence>
<dbReference type="RefSeq" id="WP_060822415.1">
    <property type="nucleotide sequence ID" value="NZ_LNJQ01000002.1"/>
</dbReference>
<evidence type="ECO:0000313" key="5">
    <source>
        <dbReference type="EMBL" id="KWZ39890.1"/>
    </source>
</evidence>
<dbReference type="PANTHER" id="PTHR42915:SF1">
    <property type="entry name" value="PEPTIDOGLYCAN BETA-N-ACETYLMURAMIDASE NAMZ"/>
    <property type="match status" value="1"/>
</dbReference>
<reference evidence="5 6" key="1">
    <citation type="submission" date="2015-11" db="EMBL/GenBank/DDBJ databases">
        <authorList>
            <person name="Sahl J."/>
            <person name="Wagner D."/>
            <person name="Keim P."/>
        </authorList>
    </citation>
    <scope>NUCLEOTIDE SEQUENCE [LARGE SCALE GENOMIC DNA]</scope>
    <source>
        <strain evidence="5 6">BDU18</strain>
    </source>
</reference>
<dbReference type="Gene3D" id="3.90.1150.140">
    <property type="match status" value="1"/>
</dbReference>
<dbReference type="Pfam" id="PF00144">
    <property type="entry name" value="Beta-lactamase"/>
    <property type="match status" value="1"/>
</dbReference>
<feature type="domain" description="Beta-lactamase-related" evidence="2">
    <location>
        <begin position="54"/>
        <end position="379"/>
    </location>
</feature>
<proteinExistence type="predicted"/>
<feature type="domain" description="Peptidoglycan beta-N-acetylmuramidase NamZ N-terminal" evidence="3">
    <location>
        <begin position="446"/>
        <end position="645"/>
    </location>
</feature>
<dbReference type="InterPro" id="IPR012338">
    <property type="entry name" value="Beta-lactam/transpept-like"/>
</dbReference>
<dbReference type="Proteomes" id="UP000070255">
    <property type="component" value="Unassembled WGS sequence"/>
</dbReference>
<organism evidence="5 6">
    <name type="scientific">Burkholderia savannae</name>
    <dbReference type="NCBI Taxonomy" id="1637837"/>
    <lineage>
        <taxon>Bacteria</taxon>
        <taxon>Pseudomonadati</taxon>
        <taxon>Pseudomonadota</taxon>
        <taxon>Betaproteobacteria</taxon>
        <taxon>Burkholderiales</taxon>
        <taxon>Burkholderiaceae</taxon>
        <taxon>Burkholderia</taxon>
        <taxon>pseudomallei group</taxon>
    </lineage>
</organism>
<dbReference type="Gene3D" id="3.40.50.12170">
    <property type="entry name" value="Uncharacterised protein PF07075, DUF1343"/>
    <property type="match status" value="1"/>
</dbReference>
<feature type="domain" description="Peptidoglycan beta-N-acetylmuramidase NamZ C-terminal" evidence="4">
    <location>
        <begin position="650"/>
        <end position="796"/>
    </location>
</feature>
<dbReference type="Pfam" id="PF07075">
    <property type="entry name" value="NamZ_N"/>
    <property type="match status" value="1"/>
</dbReference>
<name>A0ABR5T8J4_9BURK</name>
<sequence length="796" mass="83938">MESAQSLRAGRAAALTGMLLALVLASPAADAGAAEHAAALRDADRQAAVTVAAAMASEIADRHVAGVVVLVGDAEGVRYRLVSGMRTTAPVPEAMTADTIFDLASLTKAVATATAILQLAERGRLALDAPAARYWPAFAAHGKDGITVRQLLAHTSGLPAGVSSARALRSRAAVLADVEAMSPITPPGARVVYSDINYVALGEIVARTSGEPLDAWCMAHVFAPLDMHDTRFRPGILARPRIAPTSARQEGSAHARVNDPIAAAMGGVSGNAGLFFTADDLARFARMLLHDGALDGRRILRRDSVSVLQTPATLDAEGDARTAGWALQPPLVANRYRLPAAGAIAHLGYTGTGLWIDFVTRRFVIVLTSRLYPDATGDAQPLRAQVLGIVSSRTPPVSGAQIAMRVPAMAAAVAQAARLPASTGKVLVGIDVLAATGFAAVAGKRIGVVTNRSGFDREGRRTIDLLAQAPGARLTAIFAPEHGIDTDVDTTFGDTVDARTNVAVRSLYGERRRIAPAALKDVDVLVFDLQDAGVRFFTYIATLGYALEAAAAAHIPVVVLDRPNPLGADLAGGPVSDPDAETFTNYYSLPLVHGMTVGELAQLFNERRRIGAKLVVVPMQNYRRAMRFDDTGLGWVPPSPNLRDLDALSLYPDVGLVEGADVSVGRGTATPFGVVGAPWIDGRALADDLSTMHLNATFAPARFVPTEVPHRGALCEGVRIARTPGRSQPGALGLALAFALHRRYPDHFRIDAIRASVGSRVIAEMLNDGHPLEEIEKAVGTQNAAFARERATYLRY</sequence>
<accession>A0ABR5T8J4</accession>
<comment type="caution">
    <text evidence="5">The sequence shown here is derived from an EMBL/GenBank/DDBJ whole genome shotgun (WGS) entry which is preliminary data.</text>
</comment>
<evidence type="ECO:0000259" key="2">
    <source>
        <dbReference type="Pfam" id="PF00144"/>
    </source>
</evidence>